<feature type="region of interest" description="Disordered" evidence="1">
    <location>
        <begin position="237"/>
        <end position="274"/>
    </location>
</feature>
<dbReference type="AlphaFoldDB" id="A0AAV9HCL2"/>
<dbReference type="Proteomes" id="UP001321749">
    <property type="component" value="Unassembled WGS sequence"/>
</dbReference>
<dbReference type="EMBL" id="MU865123">
    <property type="protein sequence ID" value="KAK4457303.1"/>
    <property type="molecule type" value="Genomic_DNA"/>
</dbReference>
<evidence type="ECO:0000313" key="2">
    <source>
        <dbReference type="EMBL" id="KAK4457303.1"/>
    </source>
</evidence>
<protein>
    <submittedName>
        <fullName evidence="2">Uncharacterized protein</fullName>
    </submittedName>
</protein>
<reference evidence="2" key="1">
    <citation type="journal article" date="2023" name="Mol. Phylogenet. Evol.">
        <title>Genome-scale phylogeny and comparative genomics of the fungal order Sordariales.</title>
        <authorList>
            <person name="Hensen N."/>
            <person name="Bonometti L."/>
            <person name="Westerberg I."/>
            <person name="Brannstrom I.O."/>
            <person name="Guillou S."/>
            <person name="Cros-Aarteil S."/>
            <person name="Calhoun S."/>
            <person name="Haridas S."/>
            <person name="Kuo A."/>
            <person name="Mondo S."/>
            <person name="Pangilinan J."/>
            <person name="Riley R."/>
            <person name="LaButti K."/>
            <person name="Andreopoulos B."/>
            <person name="Lipzen A."/>
            <person name="Chen C."/>
            <person name="Yan M."/>
            <person name="Daum C."/>
            <person name="Ng V."/>
            <person name="Clum A."/>
            <person name="Steindorff A."/>
            <person name="Ohm R.A."/>
            <person name="Martin F."/>
            <person name="Silar P."/>
            <person name="Natvig D.O."/>
            <person name="Lalanne C."/>
            <person name="Gautier V."/>
            <person name="Ament-Velasquez S.L."/>
            <person name="Kruys A."/>
            <person name="Hutchinson M.I."/>
            <person name="Powell A.J."/>
            <person name="Barry K."/>
            <person name="Miller A.N."/>
            <person name="Grigoriev I.V."/>
            <person name="Debuchy R."/>
            <person name="Gladieux P."/>
            <person name="Hiltunen Thoren M."/>
            <person name="Johannesson H."/>
        </authorList>
    </citation>
    <scope>NUCLEOTIDE SEQUENCE</scope>
    <source>
        <strain evidence="2">PSN324</strain>
    </source>
</reference>
<feature type="compositionally biased region" description="Basic and acidic residues" evidence="1">
    <location>
        <begin position="237"/>
        <end position="251"/>
    </location>
</feature>
<accession>A0AAV9HCL2</accession>
<evidence type="ECO:0000256" key="1">
    <source>
        <dbReference type="SAM" id="MobiDB-lite"/>
    </source>
</evidence>
<name>A0AAV9HCL2_9PEZI</name>
<keyword evidence="3" id="KW-1185">Reference proteome</keyword>
<gene>
    <name evidence="2" type="ORF">QBC42DRAFT_256446</name>
</gene>
<evidence type="ECO:0000313" key="3">
    <source>
        <dbReference type="Proteomes" id="UP001321749"/>
    </source>
</evidence>
<proteinExistence type="predicted"/>
<comment type="caution">
    <text evidence="2">The sequence shown here is derived from an EMBL/GenBank/DDBJ whole genome shotgun (WGS) entry which is preliminary data.</text>
</comment>
<feature type="region of interest" description="Disordered" evidence="1">
    <location>
        <begin position="1"/>
        <end position="31"/>
    </location>
</feature>
<feature type="compositionally biased region" description="Polar residues" evidence="1">
    <location>
        <begin position="1"/>
        <end position="19"/>
    </location>
</feature>
<reference evidence="2" key="2">
    <citation type="submission" date="2023-06" db="EMBL/GenBank/DDBJ databases">
        <authorList>
            <consortium name="Lawrence Berkeley National Laboratory"/>
            <person name="Mondo S.J."/>
            <person name="Hensen N."/>
            <person name="Bonometti L."/>
            <person name="Westerberg I."/>
            <person name="Brannstrom I.O."/>
            <person name="Guillou S."/>
            <person name="Cros-Aarteil S."/>
            <person name="Calhoun S."/>
            <person name="Haridas S."/>
            <person name="Kuo A."/>
            <person name="Pangilinan J."/>
            <person name="Riley R."/>
            <person name="Labutti K."/>
            <person name="Andreopoulos B."/>
            <person name="Lipzen A."/>
            <person name="Chen C."/>
            <person name="Yanf M."/>
            <person name="Daum C."/>
            <person name="Ng V."/>
            <person name="Clum A."/>
            <person name="Steindorff A."/>
            <person name="Ohm R."/>
            <person name="Martin F."/>
            <person name="Silar P."/>
            <person name="Natvig D."/>
            <person name="Lalanne C."/>
            <person name="Gautier V."/>
            <person name="Ament-Velasquez S.L."/>
            <person name="Kruys A."/>
            <person name="Hutchinson M.I."/>
            <person name="Powell A.J."/>
            <person name="Barry K."/>
            <person name="Miller A.N."/>
            <person name="Grigoriev I.V."/>
            <person name="Debuchy R."/>
            <person name="Gladieux P."/>
            <person name="Thoren M.H."/>
            <person name="Johannesson H."/>
        </authorList>
    </citation>
    <scope>NUCLEOTIDE SEQUENCE</scope>
    <source>
        <strain evidence="2">PSN324</strain>
    </source>
</reference>
<organism evidence="2 3">
    <name type="scientific">Cladorrhinum samala</name>
    <dbReference type="NCBI Taxonomy" id="585594"/>
    <lineage>
        <taxon>Eukaryota</taxon>
        <taxon>Fungi</taxon>
        <taxon>Dikarya</taxon>
        <taxon>Ascomycota</taxon>
        <taxon>Pezizomycotina</taxon>
        <taxon>Sordariomycetes</taxon>
        <taxon>Sordariomycetidae</taxon>
        <taxon>Sordariales</taxon>
        <taxon>Podosporaceae</taxon>
        <taxon>Cladorrhinum</taxon>
    </lineage>
</organism>
<sequence length="437" mass="49802">MPPDSSTDSGDDLSQSLTTPGYARGGSSDSERHYELHKTNLAGDVAWEDSNQQIQHTSDLQMDLHVDSSTNQAIFTLHGDTFLKGSSKPFPLYLFVYPENIQSIESSPDTYPPILTTSGSLPPTAFIPLRFKLTEPPTFIVPKHPLVPKARSSQLLDTIKALACVQDFSIRFNKLNLVPEIRSQLSSLPSVFSANELKTDKRRGALQMLYHGAGGEAVSLRDIIAATQGDTSIKEAIEETLPKYTRDEHSKTSSGRKRQRTSESSSPPPNDKHALLDFKIRLERLEKMVQESMDHTPCRYNTEEMDDLMGSIDNRIDDQLMGVHIELEEKVMEGTEELVAQKTEEAHEQLWDEKRDELIEEIRPDIKQELKEELREEIIQEIKRELREELREEMIREFKLELQEDLKQRLVTEIKNELFRDMAQAIISASSDKTVRL</sequence>